<dbReference type="Proteomes" id="UP001589814">
    <property type="component" value="Unassembled WGS sequence"/>
</dbReference>
<protein>
    <recommendedName>
        <fullName evidence="3">NUDIX hydrolase</fullName>
    </recommendedName>
</protein>
<comment type="caution">
    <text evidence="1">The sequence shown here is derived from an EMBL/GenBank/DDBJ whole genome shotgun (WGS) entry which is preliminary data.</text>
</comment>
<dbReference type="EMBL" id="JBHLVX010000060">
    <property type="protein sequence ID" value="MFC0269588.1"/>
    <property type="molecule type" value="Genomic_DNA"/>
</dbReference>
<evidence type="ECO:0008006" key="3">
    <source>
        <dbReference type="Google" id="ProtNLM"/>
    </source>
</evidence>
<reference evidence="1 2" key="1">
    <citation type="submission" date="2024-09" db="EMBL/GenBank/DDBJ databases">
        <authorList>
            <person name="Sun Q."/>
            <person name="Mori K."/>
        </authorList>
    </citation>
    <scope>NUCLEOTIDE SEQUENCE [LARGE SCALE GENOMIC DNA]</scope>
    <source>
        <strain evidence="1 2">CCM 7415</strain>
    </source>
</reference>
<evidence type="ECO:0000313" key="1">
    <source>
        <dbReference type="EMBL" id="MFC0269588.1"/>
    </source>
</evidence>
<keyword evidence="2" id="KW-1185">Reference proteome</keyword>
<gene>
    <name evidence="1" type="ORF">ACFFHW_16595</name>
</gene>
<organism evidence="1 2">
    <name type="scientific">Kushneria aurantia</name>
    <dbReference type="NCBI Taxonomy" id="504092"/>
    <lineage>
        <taxon>Bacteria</taxon>
        <taxon>Pseudomonadati</taxon>
        <taxon>Pseudomonadota</taxon>
        <taxon>Gammaproteobacteria</taxon>
        <taxon>Oceanospirillales</taxon>
        <taxon>Halomonadaceae</taxon>
        <taxon>Kushneria</taxon>
    </lineage>
</organism>
<sequence>MADNTERRVALALLSERHEVLLSRRDDQPLHTLPYLSVDRNADDEALERALAELLDGLIEAPETLDRPVWLGRFILPDERGRHTALVELYTTALPAGIRLRRQSGQVRGWAALTAPAPEGVIQPAIELQILPVLASLVASGRACE</sequence>
<dbReference type="RefSeq" id="WP_019951224.1">
    <property type="nucleotide sequence ID" value="NZ_JBHLVX010000060.1"/>
</dbReference>
<proteinExistence type="predicted"/>
<accession>A0ABV6G7D8</accession>
<evidence type="ECO:0000313" key="2">
    <source>
        <dbReference type="Proteomes" id="UP001589814"/>
    </source>
</evidence>
<name>A0ABV6G7D8_9GAMM</name>